<name>A0ABP7BXB4_9MICO</name>
<evidence type="ECO:0000256" key="3">
    <source>
        <dbReference type="ARBA" id="ARBA00011823"/>
    </source>
</evidence>
<evidence type="ECO:0000256" key="9">
    <source>
        <dbReference type="ARBA" id="ARBA00025628"/>
    </source>
</evidence>
<dbReference type="PANTHER" id="PTHR11458:SF0">
    <property type="entry name" value="DELTA-AMINOLEVULINIC ACID DEHYDRATASE"/>
    <property type="match status" value="1"/>
</dbReference>
<dbReference type="PROSITE" id="PS00169">
    <property type="entry name" value="D_ALA_DEHYDRATASE"/>
    <property type="match status" value="1"/>
</dbReference>
<reference evidence="14" key="1">
    <citation type="journal article" date="2019" name="Int. J. Syst. Evol. Microbiol.">
        <title>The Global Catalogue of Microorganisms (GCM) 10K type strain sequencing project: providing services to taxonomists for standard genome sequencing and annotation.</title>
        <authorList>
            <consortium name="The Broad Institute Genomics Platform"/>
            <consortium name="The Broad Institute Genome Sequencing Center for Infectious Disease"/>
            <person name="Wu L."/>
            <person name="Ma J."/>
        </authorList>
    </citation>
    <scope>NUCLEOTIDE SEQUENCE [LARGE SCALE GENOMIC DNA]</scope>
    <source>
        <strain evidence="14">JCM 16546</strain>
    </source>
</reference>
<dbReference type="InterPro" id="IPR030656">
    <property type="entry name" value="ALAD_AS"/>
</dbReference>
<evidence type="ECO:0000256" key="1">
    <source>
        <dbReference type="ARBA" id="ARBA00004694"/>
    </source>
</evidence>
<dbReference type="SMART" id="SM01004">
    <property type="entry name" value="ALAD"/>
    <property type="match status" value="1"/>
</dbReference>
<dbReference type="Pfam" id="PF00490">
    <property type="entry name" value="ALAD"/>
    <property type="match status" value="1"/>
</dbReference>
<dbReference type="Proteomes" id="UP001410795">
    <property type="component" value="Unassembled WGS sequence"/>
</dbReference>
<keyword evidence="14" id="KW-1185">Reference proteome</keyword>
<evidence type="ECO:0000256" key="6">
    <source>
        <dbReference type="ARBA" id="ARBA00023133"/>
    </source>
</evidence>
<dbReference type="PIRSF" id="PIRSF001415">
    <property type="entry name" value="Porphbilin_synth"/>
    <property type="match status" value="1"/>
</dbReference>
<evidence type="ECO:0000256" key="12">
    <source>
        <dbReference type="RuleBase" id="RU004161"/>
    </source>
</evidence>
<evidence type="ECO:0000256" key="11">
    <source>
        <dbReference type="RuleBase" id="RU000515"/>
    </source>
</evidence>
<proteinExistence type="inferred from homology"/>
<dbReference type="SUPFAM" id="SSF51569">
    <property type="entry name" value="Aldolase"/>
    <property type="match status" value="1"/>
</dbReference>
<evidence type="ECO:0000256" key="2">
    <source>
        <dbReference type="ARBA" id="ARBA00008055"/>
    </source>
</evidence>
<organism evidence="13 14">
    <name type="scientific">Microbacterium marinilacus</name>
    <dbReference type="NCBI Taxonomy" id="415209"/>
    <lineage>
        <taxon>Bacteria</taxon>
        <taxon>Bacillati</taxon>
        <taxon>Actinomycetota</taxon>
        <taxon>Actinomycetes</taxon>
        <taxon>Micrococcales</taxon>
        <taxon>Microbacteriaceae</taxon>
        <taxon>Microbacterium</taxon>
    </lineage>
</organism>
<comment type="pathway">
    <text evidence="1">Porphyrin-containing compound metabolism; protoporphyrin-IX biosynthesis; coproporphyrinogen-III from 5-aminolevulinate: step 1/4.</text>
</comment>
<comment type="caution">
    <text evidence="13">The sequence shown here is derived from an EMBL/GenBank/DDBJ whole genome shotgun (WGS) entry which is preliminary data.</text>
</comment>
<accession>A0ABP7BXB4</accession>
<dbReference type="NCBIfam" id="NF006762">
    <property type="entry name" value="PRK09283.1"/>
    <property type="match status" value="1"/>
</dbReference>
<dbReference type="RefSeq" id="WP_221857139.1">
    <property type="nucleotide sequence ID" value="NZ_BAAAYV010000025.1"/>
</dbReference>
<dbReference type="InterPro" id="IPR001731">
    <property type="entry name" value="ALAD"/>
</dbReference>
<keyword evidence="7 11" id="KW-0456">Lyase</keyword>
<dbReference type="PANTHER" id="PTHR11458">
    <property type="entry name" value="DELTA-AMINOLEVULINIC ACID DEHYDRATASE"/>
    <property type="match status" value="1"/>
</dbReference>
<keyword evidence="6" id="KW-0350">Heme biosynthesis</keyword>
<protein>
    <recommendedName>
        <fullName evidence="5 11">Delta-aminolevulinic acid dehydratase</fullName>
        <ecNumber evidence="4 11">4.2.1.24</ecNumber>
    </recommendedName>
</protein>
<dbReference type="PRINTS" id="PR00144">
    <property type="entry name" value="DALDHYDRTASE"/>
</dbReference>
<evidence type="ECO:0000256" key="7">
    <source>
        <dbReference type="ARBA" id="ARBA00023239"/>
    </source>
</evidence>
<evidence type="ECO:0000313" key="14">
    <source>
        <dbReference type="Proteomes" id="UP001410795"/>
    </source>
</evidence>
<evidence type="ECO:0000256" key="8">
    <source>
        <dbReference type="ARBA" id="ARBA00023244"/>
    </source>
</evidence>
<keyword evidence="8 11" id="KW-0627">Porphyrin biosynthesis</keyword>
<dbReference type="CDD" id="cd00384">
    <property type="entry name" value="ALAD_PBGS"/>
    <property type="match status" value="1"/>
</dbReference>
<dbReference type="EMBL" id="BAAAYV010000025">
    <property type="protein sequence ID" value="GAA3669862.1"/>
    <property type="molecule type" value="Genomic_DNA"/>
</dbReference>
<evidence type="ECO:0000313" key="13">
    <source>
        <dbReference type="EMBL" id="GAA3669862.1"/>
    </source>
</evidence>
<evidence type="ECO:0000256" key="10">
    <source>
        <dbReference type="ARBA" id="ARBA00047651"/>
    </source>
</evidence>
<dbReference type="EC" id="4.2.1.24" evidence="4 11"/>
<sequence length="338" mass="36161">MSFPVHRPRRLRRSPAVRRLMHETHLVPSQLVLPAFVREGIAEATAISSMPGVQQHTIDSLRRAAVEAAEAGVGGLMLFGVPAVRDATGSGADDPRGILNVATEAVVAEVGDALVVQTDLCLDEFTDHGHCGVLVADEEATAGRRPDQVRVDNDATLERYAAMGLAQARAGSHLLGLSGMMDGQVAAVREALDAEGFIDTLILAYSAKYAGAFYGPFREAVDSQLTGDRRTYQMDPGNGREGVKEALLDVEEGADVVMVKPALPYLDVLAEVRASVDVPVWAYQVSGEYSMVEAAAANGWIDRRGAILESLLGIRRAGADAILTYWAVEAAGWLREQL</sequence>
<evidence type="ECO:0000256" key="5">
    <source>
        <dbReference type="ARBA" id="ARBA00020771"/>
    </source>
</evidence>
<gene>
    <name evidence="13" type="primary">hemB</name>
    <name evidence="13" type="ORF">GCM10022202_34970</name>
</gene>
<dbReference type="Gene3D" id="3.20.20.70">
    <property type="entry name" value="Aldolase class I"/>
    <property type="match status" value="1"/>
</dbReference>
<comment type="function">
    <text evidence="9">Catalyzes an early step in the biosynthesis of tetrapyrroles. Binds two molecules of 5-aminolevulinate per subunit, each at a distinct site, and catalyzes their condensation to form porphobilinogen.</text>
</comment>
<evidence type="ECO:0000256" key="4">
    <source>
        <dbReference type="ARBA" id="ARBA00012053"/>
    </source>
</evidence>
<comment type="similarity">
    <text evidence="2 12">Belongs to the ALAD family.</text>
</comment>
<comment type="catalytic activity">
    <reaction evidence="10 11">
        <text>2 5-aminolevulinate = porphobilinogen + 2 H2O + H(+)</text>
        <dbReference type="Rhea" id="RHEA:24064"/>
        <dbReference type="ChEBI" id="CHEBI:15377"/>
        <dbReference type="ChEBI" id="CHEBI:15378"/>
        <dbReference type="ChEBI" id="CHEBI:58126"/>
        <dbReference type="ChEBI" id="CHEBI:356416"/>
        <dbReference type="EC" id="4.2.1.24"/>
    </reaction>
</comment>
<dbReference type="InterPro" id="IPR013785">
    <property type="entry name" value="Aldolase_TIM"/>
</dbReference>
<comment type="subunit">
    <text evidence="3 11">Homooctamer.</text>
</comment>